<dbReference type="InterPro" id="IPR009009">
    <property type="entry name" value="RlpA-like_DPBB"/>
</dbReference>
<dbReference type="InterPro" id="IPR034718">
    <property type="entry name" value="RlpA"/>
</dbReference>
<dbReference type="PROSITE" id="PS51782">
    <property type="entry name" value="LYSM"/>
    <property type="match status" value="1"/>
</dbReference>
<organism evidence="6 7">
    <name type="scientific">Desulfobulbus oligotrophicus</name>
    <dbReference type="NCBI Taxonomy" id="1909699"/>
    <lineage>
        <taxon>Bacteria</taxon>
        <taxon>Pseudomonadati</taxon>
        <taxon>Thermodesulfobacteriota</taxon>
        <taxon>Desulfobulbia</taxon>
        <taxon>Desulfobulbales</taxon>
        <taxon>Desulfobulbaceae</taxon>
        <taxon>Desulfobulbus</taxon>
    </lineage>
</organism>
<dbReference type="CDD" id="cd00118">
    <property type="entry name" value="LysM"/>
    <property type="match status" value="1"/>
</dbReference>
<dbReference type="KEGG" id="dog:HP555_10665"/>
<keyword evidence="7" id="KW-1185">Reference proteome</keyword>
<gene>
    <name evidence="3" type="primary">rlpA</name>
    <name evidence="6" type="ORF">HP555_10665</name>
</gene>
<protein>
    <recommendedName>
        <fullName evidence="3">Probable endolytic peptidoglycan transglycosylase RlpA</fullName>
        <ecNumber evidence="3">4.2.2.-</ecNumber>
    </recommendedName>
</protein>
<dbReference type="Gene3D" id="3.10.350.10">
    <property type="entry name" value="LysM domain"/>
    <property type="match status" value="1"/>
</dbReference>
<accession>A0A7T6AR90</accession>
<comment type="function">
    <text evidence="3">Lytic transglycosylase with a strong preference for naked glycan strands that lack stem peptides.</text>
</comment>
<dbReference type="EC" id="4.2.2.-" evidence="3"/>
<evidence type="ECO:0000256" key="4">
    <source>
        <dbReference type="RuleBase" id="RU003495"/>
    </source>
</evidence>
<evidence type="ECO:0000256" key="3">
    <source>
        <dbReference type="HAMAP-Rule" id="MF_02071"/>
    </source>
</evidence>
<comment type="similarity">
    <text evidence="3 4">Belongs to the RlpA family.</text>
</comment>
<name>A0A7T6AR90_9BACT</name>
<dbReference type="CDD" id="cd22268">
    <property type="entry name" value="DPBB_RlpA-like"/>
    <property type="match status" value="1"/>
</dbReference>
<dbReference type="Gene3D" id="2.40.40.10">
    <property type="entry name" value="RlpA-like domain"/>
    <property type="match status" value="1"/>
</dbReference>
<feature type="domain" description="LysM" evidence="5">
    <location>
        <begin position="96"/>
        <end position="141"/>
    </location>
</feature>
<evidence type="ECO:0000313" key="7">
    <source>
        <dbReference type="Proteomes" id="UP000596092"/>
    </source>
</evidence>
<dbReference type="InterPro" id="IPR012997">
    <property type="entry name" value="RplA"/>
</dbReference>
<dbReference type="GO" id="GO:0000270">
    <property type="term" value="P:peptidoglycan metabolic process"/>
    <property type="evidence" value="ECO:0007669"/>
    <property type="project" value="UniProtKB-UniRule"/>
</dbReference>
<dbReference type="HAMAP" id="MF_02071">
    <property type="entry name" value="RlpA"/>
    <property type="match status" value="1"/>
</dbReference>
<dbReference type="Pfam" id="PF03330">
    <property type="entry name" value="DPBB_1"/>
    <property type="match status" value="1"/>
</dbReference>
<dbReference type="Pfam" id="PF01476">
    <property type="entry name" value="LysM"/>
    <property type="match status" value="1"/>
</dbReference>
<sequence length="246" mass="26973">MQLGVQKVSEALNVNRQPNLHQHAAVRVPSSSKTVAPSSVKTSIQLQSPVITGSSFQAFLTEQVTRQVAAEAGPRSSPSSQDTLDATTVPENQKEIVHIVQPGETVWKLAKKRYHVDPAVILQYNALTSPEKLQVGTKIRIPVEQSQITDSKGQEVVASWYGSCHHGRLMANGHPFNMHNATVAHRTLPMGTQVELENPKTGERAQAVVTDRGPYHRGRDIDLSYGLAKQLSLIRRGVGNLQMRVL</sequence>
<dbReference type="NCBIfam" id="TIGR00413">
    <property type="entry name" value="rlpA"/>
    <property type="match status" value="1"/>
</dbReference>
<dbReference type="SUPFAM" id="SSF50685">
    <property type="entry name" value="Barwin-like endoglucanases"/>
    <property type="match status" value="1"/>
</dbReference>
<keyword evidence="2 3" id="KW-0961">Cell wall biogenesis/degradation</keyword>
<dbReference type="InterPro" id="IPR036908">
    <property type="entry name" value="RlpA-like_sf"/>
</dbReference>
<evidence type="ECO:0000313" key="6">
    <source>
        <dbReference type="EMBL" id="QQG66290.1"/>
    </source>
</evidence>
<dbReference type="Proteomes" id="UP000596092">
    <property type="component" value="Chromosome"/>
</dbReference>
<dbReference type="PANTHER" id="PTHR34183:SF1">
    <property type="entry name" value="ENDOLYTIC PEPTIDOGLYCAN TRANSGLYCOSYLASE RLPA"/>
    <property type="match status" value="1"/>
</dbReference>
<reference evidence="6 7" key="1">
    <citation type="submission" date="2020-05" db="EMBL/GenBank/DDBJ databases">
        <title>Complete genome of Desulfobulbus oligotrophicus.</title>
        <authorList>
            <person name="Podar M."/>
        </authorList>
    </citation>
    <scope>NUCLEOTIDE SEQUENCE [LARGE SCALE GENOMIC DNA]</scope>
    <source>
        <strain evidence="6 7">Prop6</strain>
    </source>
</reference>
<dbReference type="AlphaFoldDB" id="A0A7T6AR90"/>
<dbReference type="SMART" id="SM00257">
    <property type="entry name" value="LysM"/>
    <property type="match status" value="1"/>
</dbReference>
<evidence type="ECO:0000256" key="1">
    <source>
        <dbReference type="ARBA" id="ARBA00023239"/>
    </source>
</evidence>
<proteinExistence type="inferred from homology"/>
<dbReference type="PANTHER" id="PTHR34183">
    <property type="entry name" value="ENDOLYTIC PEPTIDOGLYCAN TRANSGLYCOSYLASE RLPA"/>
    <property type="match status" value="1"/>
</dbReference>
<evidence type="ECO:0000256" key="2">
    <source>
        <dbReference type="ARBA" id="ARBA00023316"/>
    </source>
</evidence>
<dbReference type="InterPro" id="IPR018392">
    <property type="entry name" value="LysM"/>
</dbReference>
<dbReference type="EMBL" id="CP054140">
    <property type="protein sequence ID" value="QQG66290.1"/>
    <property type="molecule type" value="Genomic_DNA"/>
</dbReference>
<dbReference type="SUPFAM" id="SSF54106">
    <property type="entry name" value="LysM domain"/>
    <property type="match status" value="1"/>
</dbReference>
<dbReference type="InterPro" id="IPR036779">
    <property type="entry name" value="LysM_dom_sf"/>
</dbReference>
<keyword evidence="1 3" id="KW-0456">Lyase</keyword>
<dbReference type="GO" id="GO:0008932">
    <property type="term" value="F:lytic endotransglycosylase activity"/>
    <property type="evidence" value="ECO:0007669"/>
    <property type="project" value="UniProtKB-UniRule"/>
</dbReference>
<evidence type="ECO:0000259" key="5">
    <source>
        <dbReference type="PROSITE" id="PS51782"/>
    </source>
</evidence>
<dbReference type="RefSeq" id="WP_199262318.1">
    <property type="nucleotide sequence ID" value="NZ_CP054140.1"/>
</dbReference>
<dbReference type="GO" id="GO:0071555">
    <property type="term" value="P:cell wall organization"/>
    <property type="evidence" value="ECO:0007669"/>
    <property type="project" value="UniProtKB-KW"/>
</dbReference>